<evidence type="ECO:0000313" key="1">
    <source>
        <dbReference type="EMBL" id="QJF50850.1"/>
    </source>
</evidence>
<keyword evidence="2" id="KW-1185">Reference proteome</keyword>
<evidence type="ECO:0000313" key="2">
    <source>
        <dbReference type="Proteomes" id="UP000503308"/>
    </source>
</evidence>
<dbReference type="EMBL" id="CP048788">
    <property type="protein sequence ID" value="QJF50850.1"/>
    <property type="molecule type" value="Genomic_DNA"/>
</dbReference>
<organism evidence="1 2">
    <name type="scientific">Roseobacter ponti</name>
    <dbReference type="NCBI Taxonomy" id="1891787"/>
    <lineage>
        <taxon>Bacteria</taxon>
        <taxon>Pseudomonadati</taxon>
        <taxon>Pseudomonadota</taxon>
        <taxon>Alphaproteobacteria</taxon>
        <taxon>Rhodobacterales</taxon>
        <taxon>Roseobacteraceae</taxon>
        <taxon>Roseobacter</taxon>
    </lineage>
</organism>
<dbReference type="Proteomes" id="UP000503308">
    <property type="component" value="Chromosome"/>
</dbReference>
<dbReference type="RefSeq" id="WP_169640067.1">
    <property type="nucleotide sequence ID" value="NZ_CP048788.1"/>
</dbReference>
<gene>
    <name evidence="1" type="ORF">G3256_06605</name>
</gene>
<name>A0A858SR57_9RHOB</name>
<protein>
    <submittedName>
        <fullName evidence="1">Uncharacterized protein</fullName>
    </submittedName>
</protein>
<dbReference type="AlphaFoldDB" id="A0A858SR57"/>
<proteinExistence type="predicted"/>
<reference evidence="1 2" key="1">
    <citation type="submission" date="2020-02" db="EMBL/GenBank/DDBJ databases">
        <title>Genome sequence of Roseobacter ponti.</title>
        <authorList>
            <person name="Hollensteiner J."/>
            <person name="Schneider D."/>
            <person name="Poehlein A."/>
            <person name="Daniel R."/>
        </authorList>
    </citation>
    <scope>NUCLEOTIDE SEQUENCE [LARGE SCALE GENOMIC DNA]</scope>
    <source>
        <strain evidence="1 2">DSM 106830</strain>
    </source>
</reference>
<accession>A0A858SR57</accession>
<sequence length="95" mass="10707">MNDIGVVQCDRHGQVQAAYLCQHLLAGLTDRSPRGVNWVTDENDAVNAWCDGCESYLLANGNEWNDRTEAHAQIKLVCRNCFDDFESFDTLKEAN</sequence>
<dbReference type="KEGG" id="rpon:G3256_06605"/>